<dbReference type="GO" id="GO:0003735">
    <property type="term" value="F:structural constituent of ribosome"/>
    <property type="evidence" value="ECO:0007669"/>
    <property type="project" value="InterPro"/>
</dbReference>
<evidence type="ECO:0000313" key="10">
    <source>
        <dbReference type="EMBL" id="TDQ38938.1"/>
    </source>
</evidence>
<gene>
    <name evidence="8" type="primary">rpsF</name>
    <name evidence="10" type="ORF">DFQ45_103104</name>
</gene>
<proteinExistence type="inferred from homology"/>
<evidence type="ECO:0000256" key="2">
    <source>
        <dbReference type="ARBA" id="ARBA00022730"/>
    </source>
</evidence>
<dbReference type="Pfam" id="PF01250">
    <property type="entry name" value="Ribosomal_S6"/>
    <property type="match status" value="1"/>
</dbReference>
<dbReference type="SUPFAM" id="SSF54995">
    <property type="entry name" value="Ribosomal protein S6"/>
    <property type="match status" value="1"/>
</dbReference>
<evidence type="ECO:0000256" key="6">
    <source>
        <dbReference type="ARBA" id="ARBA00035104"/>
    </source>
</evidence>
<dbReference type="Gene3D" id="3.30.70.60">
    <property type="match status" value="1"/>
</dbReference>
<keyword evidence="2 8" id="KW-0699">rRNA-binding</keyword>
<comment type="similarity">
    <text evidence="1 8">Belongs to the bacterial ribosomal protein bS6 family.</text>
</comment>
<dbReference type="CDD" id="cd00473">
    <property type="entry name" value="bS6"/>
    <property type="match status" value="1"/>
</dbReference>
<dbReference type="InterPro" id="IPR020815">
    <property type="entry name" value="Ribosomal_bS6_CS"/>
</dbReference>
<evidence type="ECO:0000256" key="4">
    <source>
        <dbReference type="ARBA" id="ARBA00022980"/>
    </source>
</evidence>
<feature type="compositionally biased region" description="Basic and acidic residues" evidence="9">
    <location>
        <begin position="97"/>
        <end position="121"/>
    </location>
</feature>
<reference evidence="10 11" key="1">
    <citation type="submission" date="2019-03" db="EMBL/GenBank/DDBJ databases">
        <title>Genomic Encyclopedia of Type Strains, Phase IV (KMG-IV): sequencing the most valuable type-strain genomes for metagenomic binning, comparative biology and taxonomic classification.</title>
        <authorList>
            <person name="Goeker M."/>
        </authorList>
    </citation>
    <scope>NUCLEOTIDE SEQUENCE [LARGE SCALE GENOMIC DNA]</scope>
    <source>
        <strain evidence="10 11">DSM 28679</strain>
    </source>
</reference>
<dbReference type="InterPro" id="IPR035980">
    <property type="entry name" value="Ribosomal_bS6_sf"/>
</dbReference>
<dbReference type="OrthoDB" id="9812702at2"/>
<feature type="region of interest" description="Disordered" evidence="9">
    <location>
        <begin position="97"/>
        <end position="145"/>
    </location>
</feature>
<evidence type="ECO:0000256" key="3">
    <source>
        <dbReference type="ARBA" id="ARBA00022884"/>
    </source>
</evidence>
<dbReference type="EMBL" id="SNYK01000003">
    <property type="protein sequence ID" value="TDQ38938.1"/>
    <property type="molecule type" value="Genomic_DNA"/>
</dbReference>
<dbReference type="InterPro" id="IPR000529">
    <property type="entry name" value="Ribosomal_bS6"/>
</dbReference>
<dbReference type="InterPro" id="IPR014717">
    <property type="entry name" value="Transl_elong_EF1B/ribsomal_bS6"/>
</dbReference>
<comment type="caution">
    <text evidence="10">The sequence shown here is derived from an EMBL/GenBank/DDBJ whole genome shotgun (WGS) entry which is preliminary data.</text>
</comment>
<keyword evidence="4 8" id="KW-0689">Ribosomal protein</keyword>
<evidence type="ECO:0000256" key="1">
    <source>
        <dbReference type="ARBA" id="ARBA00009512"/>
    </source>
</evidence>
<dbReference type="FunFam" id="3.30.70.60:FF:000003">
    <property type="entry name" value="30S ribosomal protein S6"/>
    <property type="match status" value="1"/>
</dbReference>
<name>A0A4R6TYD4_9GAMM</name>
<comment type="function">
    <text evidence="6 8">Binds together with bS18 to 16S ribosomal RNA.</text>
</comment>
<keyword evidence="3 8" id="KW-0694">RNA-binding</keyword>
<dbReference type="Proteomes" id="UP000294575">
    <property type="component" value="Unassembled WGS sequence"/>
</dbReference>
<evidence type="ECO:0000256" key="5">
    <source>
        <dbReference type="ARBA" id="ARBA00023274"/>
    </source>
</evidence>
<accession>A0A4R6TYD4</accession>
<organism evidence="10 11">
    <name type="scientific">Thiopseudomonas denitrificans</name>
    <dbReference type="NCBI Taxonomy" id="1501432"/>
    <lineage>
        <taxon>Bacteria</taxon>
        <taxon>Pseudomonadati</taxon>
        <taxon>Pseudomonadota</taxon>
        <taxon>Gammaproteobacteria</taxon>
        <taxon>Pseudomonadales</taxon>
        <taxon>Pseudomonadaceae</taxon>
        <taxon>Thiopseudomonas</taxon>
    </lineage>
</organism>
<dbReference type="AlphaFoldDB" id="A0A4R6TYD4"/>
<dbReference type="GO" id="GO:0006412">
    <property type="term" value="P:translation"/>
    <property type="evidence" value="ECO:0007669"/>
    <property type="project" value="UniProtKB-UniRule"/>
</dbReference>
<evidence type="ECO:0000256" key="7">
    <source>
        <dbReference type="ARBA" id="ARBA00035294"/>
    </source>
</evidence>
<dbReference type="GO" id="GO:0070181">
    <property type="term" value="F:small ribosomal subunit rRNA binding"/>
    <property type="evidence" value="ECO:0007669"/>
    <property type="project" value="TreeGrafter"/>
</dbReference>
<protein>
    <recommendedName>
        <fullName evidence="7 8">Small ribosomal subunit protein bS6</fullName>
    </recommendedName>
</protein>
<keyword evidence="5 8" id="KW-0687">Ribonucleoprotein</keyword>
<dbReference type="PANTHER" id="PTHR21011">
    <property type="entry name" value="MITOCHONDRIAL 28S RIBOSOMAL PROTEIN S6"/>
    <property type="match status" value="1"/>
</dbReference>
<dbReference type="InterPro" id="IPR020814">
    <property type="entry name" value="Ribosomal_S6_plastid/chlpt"/>
</dbReference>
<dbReference type="HAMAP" id="MF_00360">
    <property type="entry name" value="Ribosomal_bS6"/>
    <property type="match status" value="1"/>
</dbReference>
<evidence type="ECO:0000256" key="9">
    <source>
        <dbReference type="SAM" id="MobiDB-lite"/>
    </source>
</evidence>
<feature type="compositionally biased region" description="Acidic residues" evidence="9">
    <location>
        <begin position="122"/>
        <end position="145"/>
    </location>
</feature>
<sequence length="145" mass="16952">MRHYEIVFLVHPDQSEQVGGMVERYTKLIEEDGGKVHRHEDWGRRQLAYSINDIHKAHYVLLNVECSSKVLAELEDSFRYNDAVLRNLIIRRDEAVTEQSEMLKAEEGRSERRERRERTEEAADDADDDEVEGDDEDSDSEDADE</sequence>
<dbReference type="RefSeq" id="WP_101497750.1">
    <property type="nucleotide sequence ID" value="NZ_LNJZ01000009.1"/>
</dbReference>
<dbReference type="PROSITE" id="PS01048">
    <property type="entry name" value="RIBOSOMAL_S6"/>
    <property type="match status" value="1"/>
</dbReference>
<dbReference type="PANTHER" id="PTHR21011:SF1">
    <property type="entry name" value="SMALL RIBOSOMAL SUBUNIT PROTEIN BS6M"/>
    <property type="match status" value="1"/>
</dbReference>
<dbReference type="NCBIfam" id="TIGR00166">
    <property type="entry name" value="S6"/>
    <property type="match status" value="1"/>
</dbReference>
<evidence type="ECO:0000313" key="11">
    <source>
        <dbReference type="Proteomes" id="UP000294575"/>
    </source>
</evidence>
<dbReference type="GO" id="GO:0022627">
    <property type="term" value="C:cytosolic small ribosomal subunit"/>
    <property type="evidence" value="ECO:0007669"/>
    <property type="project" value="TreeGrafter"/>
</dbReference>
<keyword evidence="11" id="KW-1185">Reference proteome</keyword>
<evidence type="ECO:0000256" key="8">
    <source>
        <dbReference type="HAMAP-Rule" id="MF_00360"/>
    </source>
</evidence>